<gene>
    <name evidence="2" type="ORF">MPLDJ20_200045</name>
</gene>
<protein>
    <submittedName>
        <fullName evidence="2">Uncharacterized protein</fullName>
    </submittedName>
</protein>
<evidence type="ECO:0000256" key="1">
    <source>
        <dbReference type="SAM" id="MobiDB-lite"/>
    </source>
</evidence>
<dbReference type="AlphaFoldDB" id="A0A090F134"/>
<dbReference type="EMBL" id="CCNB01000013">
    <property type="protein sequence ID" value="CDX37413.1"/>
    <property type="molecule type" value="Genomic_DNA"/>
</dbReference>
<dbReference type="GeneID" id="31891007"/>
<feature type="compositionally biased region" description="Basic and acidic residues" evidence="1">
    <location>
        <begin position="48"/>
        <end position="60"/>
    </location>
</feature>
<name>A0A090F134_MESPL</name>
<proteinExistence type="predicted"/>
<sequence>MCGNDGGQRSPLSVRFADTSPPLCGGEEKPIAEAAPFATLGSSPPPEAGERWLGEAETERGSALCD</sequence>
<accession>A0A090F134</accession>
<reference evidence="2 3" key="1">
    <citation type="submission" date="2014-08" db="EMBL/GenBank/DDBJ databases">
        <authorList>
            <person name="Moulin Lionel"/>
        </authorList>
    </citation>
    <scope>NUCLEOTIDE SEQUENCE [LARGE SCALE GENOMIC DNA]</scope>
</reference>
<feature type="region of interest" description="Disordered" evidence="1">
    <location>
        <begin position="1"/>
        <end position="66"/>
    </location>
</feature>
<dbReference type="Proteomes" id="UP000046373">
    <property type="component" value="Unassembled WGS sequence"/>
</dbReference>
<evidence type="ECO:0000313" key="2">
    <source>
        <dbReference type="EMBL" id="CDX37413.1"/>
    </source>
</evidence>
<evidence type="ECO:0000313" key="3">
    <source>
        <dbReference type="Proteomes" id="UP000046373"/>
    </source>
</evidence>
<organism evidence="2 3">
    <name type="scientific">Mesorhizobium plurifarium</name>
    <dbReference type="NCBI Taxonomy" id="69974"/>
    <lineage>
        <taxon>Bacteria</taxon>
        <taxon>Pseudomonadati</taxon>
        <taxon>Pseudomonadota</taxon>
        <taxon>Alphaproteobacteria</taxon>
        <taxon>Hyphomicrobiales</taxon>
        <taxon>Phyllobacteriaceae</taxon>
        <taxon>Mesorhizobium</taxon>
    </lineage>
</organism>